<feature type="compositionally biased region" description="Basic and acidic residues" evidence="1">
    <location>
        <begin position="1"/>
        <end position="18"/>
    </location>
</feature>
<accession>A0A8J5R2R1</accession>
<comment type="caution">
    <text evidence="3">The sequence shown here is derived from an EMBL/GenBank/DDBJ whole genome shotgun (WGS) entry which is preliminary data.</text>
</comment>
<dbReference type="GO" id="GO:0003676">
    <property type="term" value="F:nucleic acid binding"/>
    <property type="evidence" value="ECO:0007669"/>
    <property type="project" value="InterPro"/>
</dbReference>
<name>A0A8J5R2R1_ZIZPA</name>
<gene>
    <name evidence="3" type="ORF">GUJ93_ZPchr0074g33538</name>
</gene>
<protein>
    <recommendedName>
        <fullName evidence="2">CCHC-type domain-containing protein</fullName>
    </recommendedName>
</protein>
<dbReference type="AlphaFoldDB" id="A0A8J5R2R1"/>
<evidence type="ECO:0000313" key="3">
    <source>
        <dbReference type="EMBL" id="KAG8044698.1"/>
    </source>
</evidence>
<dbReference type="Proteomes" id="UP000729402">
    <property type="component" value="Unassembled WGS sequence"/>
</dbReference>
<dbReference type="GO" id="GO:0008270">
    <property type="term" value="F:zinc ion binding"/>
    <property type="evidence" value="ECO:0007669"/>
    <property type="project" value="InterPro"/>
</dbReference>
<reference evidence="3" key="1">
    <citation type="journal article" date="2021" name="bioRxiv">
        <title>Whole Genome Assembly and Annotation of Northern Wild Rice, Zizania palustris L., Supports a Whole Genome Duplication in the Zizania Genus.</title>
        <authorList>
            <person name="Haas M."/>
            <person name="Kono T."/>
            <person name="Macchietto M."/>
            <person name="Millas R."/>
            <person name="McGilp L."/>
            <person name="Shao M."/>
            <person name="Duquette J."/>
            <person name="Hirsch C.N."/>
            <person name="Kimball J."/>
        </authorList>
    </citation>
    <scope>NUCLEOTIDE SEQUENCE</scope>
    <source>
        <tissue evidence="3">Fresh leaf tissue</tissue>
    </source>
</reference>
<feature type="compositionally biased region" description="Basic residues" evidence="1">
    <location>
        <begin position="19"/>
        <end position="29"/>
    </location>
</feature>
<organism evidence="3 4">
    <name type="scientific">Zizania palustris</name>
    <name type="common">Northern wild rice</name>
    <dbReference type="NCBI Taxonomy" id="103762"/>
    <lineage>
        <taxon>Eukaryota</taxon>
        <taxon>Viridiplantae</taxon>
        <taxon>Streptophyta</taxon>
        <taxon>Embryophyta</taxon>
        <taxon>Tracheophyta</taxon>
        <taxon>Spermatophyta</taxon>
        <taxon>Magnoliopsida</taxon>
        <taxon>Liliopsida</taxon>
        <taxon>Poales</taxon>
        <taxon>Poaceae</taxon>
        <taxon>BOP clade</taxon>
        <taxon>Oryzoideae</taxon>
        <taxon>Oryzeae</taxon>
        <taxon>Zizaniinae</taxon>
        <taxon>Zizania</taxon>
    </lineage>
</organism>
<keyword evidence="4" id="KW-1185">Reference proteome</keyword>
<dbReference type="Pfam" id="PF00098">
    <property type="entry name" value="zf-CCHC"/>
    <property type="match status" value="1"/>
</dbReference>
<evidence type="ECO:0000313" key="4">
    <source>
        <dbReference type="Proteomes" id="UP000729402"/>
    </source>
</evidence>
<reference evidence="3" key="2">
    <citation type="submission" date="2021-02" db="EMBL/GenBank/DDBJ databases">
        <authorList>
            <person name="Kimball J.A."/>
            <person name="Haas M.W."/>
            <person name="Macchietto M."/>
            <person name="Kono T."/>
            <person name="Duquette J."/>
            <person name="Shao M."/>
        </authorList>
    </citation>
    <scope>NUCLEOTIDE SEQUENCE</scope>
    <source>
        <tissue evidence="3">Fresh leaf tissue</tissue>
    </source>
</reference>
<evidence type="ECO:0000256" key="1">
    <source>
        <dbReference type="SAM" id="MobiDB-lite"/>
    </source>
</evidence>
<sequence length="80" mass="9120">MAQLKIHESDEGALDKSAKKQGYKHHKGKATSEHPCDKCRNCGKIGHWVKDYWSKPKVQAHMVADEEVEELLMMAQAIEM</sequence>
<feature type="domain" description="CCHC-type" evidence="2">
    <location>
        <begin position="38"/>
        <end position="51"/>
    </location>
</feature>
<dbReference type="InterPro" id="IPR001878">
    <property type="entry name" value="Znf_CCHC"/>
</dbReference>
<evidence type="ECO:0000259" key="2">
    <source>
        <dbReference type="Pfam" id="PF00098"/>
    </source>
</evidence>
<dbReference type="EMBL" id="JAAALK010000394">
    <property type="protein sequence ID" value="KAG8044698.1"/>
    <property type="molecule type" value="Genomic_DNA"/>
</dbReference>
<feature type="region of interest" description="Disordered" evidence="1">
    <location>
        <begin position="1"/>
        <end position="36"/>
    </location>
</feature>
<proteinExistence type="predicted"/>